<dbReference type="AlphaFoldDB" id="T1K1M2"/>
<dbReference type="EnsemblMetazoa" id="tetur04g01890.1">
    <property type="protein sequence ID" value="tetur04g01890.1"/>
    <property type="gene ID" value="tetur04g01890"/>
</dbReference>
<dbReference type="HOGENOM" id="CLU_2815702_0_0_1"/>
<reference evidence="1" key="2">
    <citation type="submission" date="2015-06" db="UniProtKB">
        <authorList>
            <consortium name="EnsemblMetazoa"/>
        </authorList>
    </citation>
    <scope>IDENTIFICATION</scope>
</reference>
<dbReference type="Proteomes" id="UP000015104">
    <property type="component" value="Unassembled WGS sequence"/>
</dbReference>
<sequence>MKLLPANLQSMGKSRGCLDDIHFALGSEFLHIWMESYFNQSQSINQKSMGKNLLLNRRLSICLQEKV</sequence>
<reference evidence="2" key="1">
    <citation type="submission" date="2011-08" db="EMBL/GenBank/DDBJ databases">
        <authorList>
            <person name="Rombauts S."/>
        </authorList>
    </citation>
    <scope>NUCLEOTIDE SEQUENCE</scope>
    <source>
        <strain evidence="2">London</strain>
    </source>
</reference>
<name>T1K1M2_TETUR</name>
<evidence type="ECO:0000313" key="1">
    <source>
        <dbReference type="EnsemblMetazoa" id="tetur04g01890.1"/>
    </source>
</evidence>
<organism evidence="1 2">
    <name type="scientific">Tetranychus urticae</name>
    <name type="common">Two-spotted spider mite</name>
    <dbReference type="NCBI Taxonomy" id="32264"/>
    <lineage>
        <taxon>Eukaryota</taxon>
        <taxon>Metazoa</taxon>
        <taxon>Ecdysozoa</taxon>
        <taxon>Arthropoda</taxon>
        <taxon>Chelicerata</taxon>
        <taxon>Arachnida</taxon>
        <taxon>Acari</taxon>
        <taxon>Acariformes</taxon>
        <taxon>Trombidiformes</taxon>
        <taxon>Prostigmata</taxon>
        <taxon>Eleutherengona</taxon>
        <taxon>Raphignathae</taxon>
        <taxon>Tetranychoidea</taxon>
        <taxon>Tetranychidae</taxon>
        <taxon>Tetranychus</taxon>
    </lineage>
</organism>
<protein>
    <submittedName>
        <fullName evidence="1">Uncharacterized protein</fullName>
    </submittedName>
</protein>
<evidence type="ECO:0000313" key="2">
    <source>
        <dbReference type="Proteomes" id="UP000015104"/>
    </source>
</evidence>
<accession>T1K1M2</accession>
<proteinExistence type="predicted"/>
<keyword evidence="2" id="KW-1185">Reference proteome</keyword>
<dbReference type="EMBL" id="CAEY01001352">
    <property type="status" value="NOT_ANNOTATED_CDS"/>
    <property type="molecule type" value="Genomic_DNA"/>
</dbReference>